<feature type="signal peptide" evidence="3">
    <location>
        <begin position="1"/>
        <end position="23"/>
    </location>
</feature>
<proteinExistence type="predicted"/>
<dbReference type="EMBL" id="JAMZEB010000002">
    <property type="protein sequence ID" value="MCP2358379.1"/>
    <property type="molecule type" value="Genomic_DNA"/>
</dbReference>
<organism evidence="5 6">
    <name type="scientific">Nonomuraea thailandensis</name>
    <dbReference type="NCBI Taxonomy" id="1188745"/>
    <lineage>
        <taxon>Bacteria</taxon>
        <taxon>Bacillati</taxon>
        <taxon>Actinomycetota</taxon>
        <taxon>Actinomycetes</taxon>
        <taxon>Streptosporangiales</taxon>
        <taxon>Streptosporangiaceae</taxon>
        <taxon>Nonomuraea</taxon>
    </lineage>
</organism>
<dbReference type="Proteomes" id="UP001139648">
    <property type="component" value="Unassembled WGS sequence"/>
</dbReference>
<protein>
    <submittedName>
        <fullName evidence="5">Ca-activated chloride channel family protein</fullName>
    </submittedName>
</protein>
<keyword evidence="2" id="KW-0472">Membrane</keyword>
<dbReference type="PROSITE" id="PS50234">
    <property type="entry name" value="VWFA"/>
    <property type="match status" value="1"/>
</dbReference>
<evidence type="ECO:0000256" key="2">
    <source>
        <dbReference type="SAM" id="Phobius"/>
    </source>
</evidence>
<sequence>MPRILLVILIALAPLAFPSSALALEPSGQLMVLLDVSGSMEEKDGSGSTRIAAARKAIDGMVDAAPEGAQLGLRSYGGGCKDTKLHLRPSPLDRDAFKRQVAGLRPKGDTPIAYALEQAAEDFTADGQKTILLVSDGEETCGGDPVATARRLAGQGIGVRVDVVGFRVESATRDQLVRIAKAGGGRYADARNSDELSSRIRRLSQRALRGQTPVGIPVTGTADRGTAPLLKPGDYLDEMPPGQDVNRHYAFDLPAGATAYIGLRIGATTPLGAPTVIGASLGVLPATGDDPCNRRELETNLPSGGSAFVVADVQITEGTGPCEAAGRFTIEVTNKADTARRSTAPLELSLVVEPPAVDVAALPGPATGMETIEPQVETAEPARVAGSGSYDDGPVLADGRYTDTVIPGEEIYFRVPLHYGQRLSYRIEAPALSEADRAALGGAQLMLSSSILSPENPRVLGGIQDNAWRVPLGDQPQAFTGTTVPVAYRNRESTQDYIRDTTLPGYYNLWVRLFTDKGSSYVEVPITMTVDVQGEPAGVPTYSDTMGYGPPDRQQGLSLIPQARIVTPTPTASSPPPSPAVSLPSPSPAGAWSGVLPLLLALSTAALAVVTAFAIWLVRRRRT</sequence>
<dbReference type="Pfam" id="PF13519">
    <property type="entry name" value="VWA_2"/>
    <property type="match status" value="1"/>
</dbReference>
<evidence type="ECO:0000313" key="6">
    <source>
        <dbReference type="Proteomes" id="UP001139648"/>
    </source>
</evidence>
<accession>A0A9X2GFW7</accession>
<dbReference type="InterPro" id="IPR036465">
    <property type="entry name" value="vWFA_dom_sf"/>
</dbReference>
<evidence type="ECO:0000259" key="4">
    <source>
        <dbReference type="PROSITE" id="PS50234"/>
    </source>
</evidence>
<keyword evidence="2" id="KW-0812">Transmembrane</keyword>
<name>A0A9X2GFW7_9ACTN</name>
<keyword evidence="3" id="KW-0732">Signal</keyword>
<feature type="transmembrane region" description="Helical" evidence="2">
    <location>
        <begin position="591"/>
        <end position="618"/>
    </location>
</feature>
<keyword evidence="6" id="KW-1185">Reference proteome</keyword>
<comment type="caution">
    <text evidence="5">The sequence shown here is derived from an EMBL/GenBank/DDBJ whole genome shotgun (WGS) entry which is preliminary data.</text>
</comment>
<feature type="chain" id="PRO_5040805569" evidence="3">
    <location>
        <begin position="24"/>
        <end position="623"/>
    </location>
</feature>
<dbReference type="SMART" id="SM00327">
    <property type="entry name" value="VWA"/>
    <property type="match status" value="1"/>
</dbReference>
<feature type="domain" description="VWFA" evidence="4">
    <location>
        <begin position="29"/>
        <end position="203"/>
    </location>
</feature>
<feature type="region of interest" description="Disordered" evidence="1">
    <location>
        <begin position="567"/>
        <end position="586"/>
    </location>
</feature>
<reference evidence="5" key="1">
    <citation type="submission" date="2022-06" db="EMBL/GenBank/DDBJ databases">
        <title>Sequencing the genomes of 1000 actinobacteria strains.</title>
        <authorList>
            <person name="Klenk H.-P."/>
        </authorList>
    </citation>
    <scope>NUCLEOTIDE SEQUENCE</scope>
    <source>
        <strain evidence="5">DSM 46694</strain>
    </source>
</reference>
<dbReference type="InterPro" id="IPR002035">
    <property type="entry name" value="VWF_A"/>
</dbReference>
<dbReference type="AlphaFoldDB" id="A0A9X2GFW7"/>
<evidence type="ECO:0000313" key="5">
    <source>
        <dbReference type="EMBL" id="MCP2358379.1"/>
    </source>
</evidence>
<dbReference type="Gene3D" id="3.40.50.410">
    <property type="entry name" value="von Willebrand factor, type A domain"/>
    <property type="match status" value="1"/>
</dbReference>
<dbReference type="RefSeq" id="WP_253745451.1">
    <property type="nucleotide sequence ID" value="NZ_BAABKA010000043.1"/>
</dbReference>
<dbReference type="SUPFAM" id="SSF53300">
    <property type="entry name" value="vWA-like"/>
    <property type="match status" value="1"/>
</dbReference>
<gene>
    <name evidence="5" type="ORF">HD597_005399</name>
</gene>
<evidence type="ECO:0000256" key="3">
    <source>
        <dbReference type="SAM" id="SignalP"/>
    </source>
</evidence>
<evidence type="ECO:0000256" key="1">
    <source>
        <dbReference type="SAM" id="MobiDB-lite"/>
    </source>
</evidence>
<keyword evidence="2" id="KW-1133">Transmembrane helix</keyword>